<protein>
    <recommendedName>
        <fullName evidence="1">VWFA domain-containing protein</fullName>
    </recommendedName>
</protein>
<dbReference type="PROSITE" id="PS50234">
    <property type="entry name" value="VWFA"/>
    <property type="match status" value="1"/>
</dbReference>
<dbReference type="InterPro" id="IPR002035">
    <property type="entry name" value="VWF_A"/>
</dbReference>
<dbReference type="SUPFAM" id="SSF53300">
    <property type="entry name" value="vWA-like"/>
    <property type="match status" value="1"/>
</dbReference>
<name>X0TDE1_9ZZZZ</name>
<dbReference type="Gene3D" id="3.40.50.410">
    <property type="entry name" value="von Willebrand factor, type A domain"/>
    <property type="match status" value="1"/>
</dbReference>
<evidence type="ECO:0000313" key="2">
    <source>
        <dbReference type="EMBL" id="GAF85331.1"/>
    </source>
</evidence>
<gene>
    <name evidence="2" type="ORF">S01H1_04668</name>
</gene>
<organism evidence="2">
    <name type="scientific">marine sediment metagenome</name>
    <dbReference type="NCBI Taxonomy" id="412755"/>
    <lineage>
        <taxon>unclassified sequences</taxon>
        <taxon>metagenomes</taxon>
        <taxon>ecological metagenomes</taxon>
    </lineage>
</organism>
<accession>X0TDE1</accession>
<proteinExistence type="predicted"/>
<evidence type="ECO:0000259" key="1">
    <source>
        <dbReference type="PROSITE" id="PS50234"/>
    </source>
</evidence>
<dbReference type="EMBL" id="BARS01002453">
    <property type="protein sequence ID" value="GAF85331.1"/>
    <property type="molecule type" value="Genomic_DNA"/>
</dbReference>
<dbReference type="CDD" id="cd00198">
    <property type="entry name" value="vWFA"/>
    <property type="match status" value="1"/>
</dbReference>
<reference evidence="2" key="1">
    <citation type="journal article" date="2014" name="Front. Microbiol.">
        <title>High frequency of phylogenetically diverse reductive dehalogenase-homologous genes in deep subseafloor sedimentary metagenomes.</title>
        <authorList>
            <person name="Kawai M."/>
            <person name="Futagami T."/>
            <person name="Toyoda A."/>
            <person name="Takaki Y."/>
            <person name="Nishi S."/>
            <person name="Hori S."/>
            <person name="Arai W."/>
            <person name="Tsubouchi T."/>
            <person name="Morono Y."/>
            <person name="Uchiyama I."/>
            <person name="Ito T."/>
            <person name="Fujiyama A."/>
            <person name="Inagaki F."/>
            <person name="Takami H."/>
        </authorList>
    </citation>
    <scope>NUCLEOTIDE SEQUENCE</scope>
    <source>
        <strain evidence="2">Expedition CK06-06</strain>
    </source>
</reference>
<sequence>MKSVIFNNAYKAWYIKRDKVTHLGFLVDTSGSMYNMYNNVVEKGIEELVEKQKKLDHDVKFYGITFSNKVNTLFNGIDLKTETSIKDTFYSITPTGCTCYYDAFIEMINLIDGKYQVGDEVIICAMTDGQDNASDKSPITLKEMVIKKKKEGWLIVMFGTQEVDVENTCTNIGLIRDECLEIGKTKEHSTNAYRNLSNNIDRVRSGESQNLCFTPLERDISR</sequence>
<dbReference type="Pfam" id="PF00092">
    <property type="entry name" value="VWA"/>
    <property type="match status" value="1"/>
</dbReference>
<dbReference type="InterPro" id="IPR036465">
    <property type="entry name" value="vWFA_dom_sf"/>
</dbReference>
<feature type="domain" description="VWFA" evidence="1">
    <location>
        <begin position="22"/>
        <end position="203"/>
    </location>
</feature>
<dbReference type="AlphaFoldDB" id="X0TDE1"/>
<comment type="caution">
    <text evidence="2">The sequence shown here is derived from an EMBL/GenBank/DDBJ whole genome shotgun (WGS) entry which is preliminary data.</text>
</comment>